<evidence type="ECO:0000256" key="1">
    <source>
        <dbReference type="SAM" id="SignalP"/>
    </source>
</evidence>
<organism evidence="2 3">
    <name type="scientific">Parasulfitobacter algicola</name>
    <dbReference type="NCBI Taxonomy" id="2614809"/>
    <lineage>
        <taxon>Bacteria</taxon>
        <taxon>Pseudomonadati</taxon>
        <taxon>Pseudomonadota</taxon>
        <taxon>Alphaproteobacteria</taxon>
        <taxon>Rhodobacterales</taxon>
        <taxon>Roseobacteraceae</taxon>
        <taxon>Parasulfitobacter</taxon>
    </lineage>
</organism>
<evidence type="ECO:0000313" key="2">
    <source>
        <dbReference type="EMBL" id="NSX53902.1"/>
    </source>
</evidence>
<gene>
    <name evidence="2" type="ORF">HRQ87_03715</name>
</gene>
<dbReference type="RefSeq" id="WP_174135402.1">
    <property type="nucleotide sequence ID" value="NZ_JABUFE010000002.1"/>
</dbReference>
<feature type="signal peptide" evidence="1">
    <location>
        <begin position="1"/>
        <end position="20"/>
    </location>
</feature>
<proteinExistence type="predicted"/>
<evidence type="ECO:0008006" key="4">
    <source>
        <dbReference type="Google" id="ProtNLM"/>
    </source>
</evidence>
<sequence length="184" mass="20497">MPFHRLFLIATSLILVTACAKPNLETRPLEELGNFKMGHNIVVGETARRIDPSRDATADEWEAVLQTAIDNRLGRYDGDKFYNVAVSIDAYALAIPGIPLVVSPKSTIVVSVTLWDDRKGEKLNTEVRQFVVFESLSAENAIGSGLTQTKEKQMENLAFNAAKKIEEWLVENKTWFGVSQSDIN</sequence>
<reference evidence="2 3" key="1">
    <citation type="submission" date="2020-06" db="EMBL/GenBank/DDBJ databases">
        <title>Sulfitobacter algicola sp. nov., isolated from green algae.</title>
        <authorList>
            <person name="Wang C."/>
        </authorList>
    </citation>
    <scope>NUCLEOTIDE SEQUENCE [LARGE SCALE GENOMIC DNA]</scope>
    <source>
        <strain evidence="2 3">1151</strain>
    </source>
</reference>
<dbReference type="PROSITE" id="PS51257">
    <property type="entry name" value="PROKAR_LIPOPROTEIN"/>
    <property type="match status" value="1"/>
</dbReference>
<accession>A0ABX2ISX6</accession>
<protein>
    <recommendedName>
        <fullName evidence="4">Lipoprotein</fullName>
    </recommendedName>
</protein>
<feature type="chain" id="PRO_5046090036" description="Lipoprotein" evidence="1">
    <location>
        <begin position="21"/>
        <end position="184"/>
    </location>
</feature>
<keyword evidence="1" id="KW-0732">Signal</keyword>
<keyword evidence="3" id="KW-1185">Reference proteome</keyword>
<name>A0ABX2ISX6_9RHOB</name>
<dbReference type="Proteomes" id="UP000777935">
    <property type="component" value="Unassembled WGS sequence"/>
</dbReference>
<evidence type="ECO:0000313" key="3">
    <source>
        <dbReference type="Proteomes" id="UP000777935"/>
    </source>
</evidence>
<comment type="caution">
    <text evidence="2">The sequence shown here is derived from an EMBL/GenBank/DDBJ whole genome shotgun (WGS) entry which is preliminary data.</text>
</comment>
<dbReference type="EMBL" id="JABUFE010000002">
    <property type="protein sequence ID" value="NSX53902.1"/>
    <property type="molecule type" value="Genomic_DNA"/>
</dbReference>